<evidence type="ECO:0000313" key="2">
    <source>
        <dbReference type="Proteomes" id="UP000197032"/>
    </source>
</evidence>
<dbReference type="Proteomes" id="UP000197032">
    <property type="component" value="Unassembled WGS sequence"/>
</dbReference>
<protein>
    <submittedName>
        <fullName evidence="1">Uncharacterized protein</fullName>
    </submittedName>
</protein>
<name>A0A1Z5HX15_9FIRM</name>
<gene>
    <name evidence="1" type="ORF">KKC1_31720</name>
</gene>
<sequence>MVPLEYPDIKKTARFWRTALAASGFAGESFA</sequence>
<evidence type="ECO:0000313" key="1">
    <source>
        <dbReference type="EMBL" id="GAW94054.1"/>
    </source>
</evidence>
<reference evidence="2" key="1">
    <citation type="journal article" date="2017" name="Appl. Environ. Microbiol.">
        <title>Genomic Analysis of Calderihabitans maritimus KKC1, a Thermophilic, Hydrogenogenic, Carboxydotrophic Bacterium Isolated from Marine Sediment.</title>
        <authorList>
            <person name="Omae K."/>
            <person name="Yoneda Y."/>
            <person name="Fukuyama Y."/>
            <person name="Yoshida T."/>
            <person name="Sako Y."/>
        </authorList>
    </citation>
    <scope>NUCLEOTIDE SEQUENCE [LARGE SCALE GENOMIC DNA]</scope>
    <source>
        <strain evidence="2">KKC1</strain>
    </source>
</reference>
<accession>A0A1Z5HX15</accession>
<proteinExistence type="predicted"/>
<organism evidence="1 2">
    <name type="scientific">Calderihabitans maritimus</name>
    <dbReference type="NCBI Taxonomy" id="1246530"/>
    <lineage>
        <taxon>Bacteria</taxon>
        <taxon>Bacillati</taxon>
        <taxon>Bacillota</taxon>
        <taxon>Clostridia</taxon>
        <taxon>Neomoorellales</taxon>
        <taxon>Calderihabitantaceae</taxon>
        <taxon>Calderihabitans</taxon>
    </lineage>
</organism>
<dbReference type="AlphaFoldDB" id="A0A1Z5HX15"/>
<keyword evidence="2" id="KW-1185">Reference proteome</keyword>
<dbReference type="EMBL" id="BDGJ01000197">
    <property type="protein sequence ID" value="GAW94054.1"/>
    <property type="molecule type" value="Genomic_DNA"/>
</dbReference>
<comment type="caution">
    <text evidence="1">The sequence shown here is derived from an EMBL/GenBank/DDBJ whole genome shotgun (WGS) entry which is preliminary data.</text>
</comment>